<evidence type="ECO:0000313" key="3">
    <source>
        <dbReference type="Proteomes" id="UP001152649"/>
    </source>
</evidence>
<reference evidence="2" key="1">
    <citation type="submission" date="2021-07" db="EMBL/GenBank/DDBJ databases">
        <authorList>
            <person name="Branca A.L. A."/>
        </authorList>
    </citation>
    <scope>NUCLEOTIDE SEQUENCE</scope>
</reference>
<protein>
    <submittedName>
        <fullName evidence="2">Uncharacterized protein</fullName>
    </submittedName>
</protein>
<dbReference type="Proteomes" id="UP001152649">
    <property type="component" value="Unassembled WGS sequence"/>
</dbReference>
<comment type="caution">
    <text evidence="2">The sequence shown here is derived from an EMBL/GenBank/DDBJ whole genome shotgun (WGS) entry which is preliminary data.</text>
</comment>
<dbReference type="OrthoDB" id="4991875at2759"/>
<feature type="chain" id="PRO_5040838896" evidence="1">
    <location>
        <begin position="19"/>
        <end position="206"/>
    </location>
</feature>
<accession>A0A9W4IJW6</accession>
<keyword evidence="3" id="KW-1185">Reference proteome</keyword>
<sequence>MRVQFLIAAFLASIGAQADETSTRTTGYFSPDWNNANFPGAWHSTAASIAGINAEAITYHVGCLKDAPKSECNLVNSITIIQGTKTVNFDAKYIATTKSGDDGYDLTVTETYDCSLKSSTESASCTMSMSVGGSWDGGKTSSSSSTTATYTTAPMTSRYFELAITGGLKSLTSPQATETPDAAAAGPAGAMITAGPVVAVAIAALL</sequence>
<organism evidence="2 3">
    <name type="scientific">Penicillium salamii</name>
    <dbReference type="NCBI Taxonomy" id="1612424"/>
    <lineage>
        <taxon>Eukaryota</taxon>
        <taxon>Fungi</taxon>
        <taxon>Dikarya</taxon>
        <taxon>Ascomycota</taxon>
        <taxon>Pezizomycotina</taxon>
        <taxon>Eurotiomycetes</taxon>
        <taxon>Eurotiomycetidae</taxon>
        <taxon>Eurotiales</taxon>
        <taxon>Aspergillaceae</taxon>
        <taxon>Penicillium</taxon>
    </lineage>
</organism>
<proteinExistence type="predicted"/>
<evidence type="ECO:0000256" key="1">
    <source>
        <dbReference type="SAM" id="SignalP"/>
    </source>
</evidence>
<feature type="signal peptide" evidence="1">
    <location>
        <begin position="1"/>
        <end position="18"/>
    </location>
</feature>
<evidence type="ECO:0000313" key="2">
    <source>
        <dbReference type="EMBL" id="CAG8312342.1"/>
    </source>
</evidence>
<name>A0A9W4IJW6_9EURO</name>
<keyword evidence="1" id="KW-0732">Signal</keyword>
<gene>
    <name evidence="2" type="ORF">PSALAMII_LOCUS2151</name>
</gene>
<dbReference type="AlphaFoldDB" id="A0A9W4IJW6"/>
<dbReference type="EMBL" id="CAJVPG010000077">
    <property type="protein sequence ID" value="CAG8312342.1"/>
    <property type="molecule type" value="Genomic_DNA"/>
</dbReference>